<evidence type="ECO:0000256" key="1">
    <source>
        <dbReference type="ARBA" id="ARBA00004429"/>
    </source>
</evidence>
<evidence type="ECO:0000256" key="2">
    <source>
        <dbReference type="ARBA" id="ARBA00010942"/>
    </source>
</evidence>
<keyword evidence="6 9" id="KW-0812">Transmembrane</keyword>
<feature type="transmembrane region" description="Helical" evidence="9">
    <location>
        <begin position="967"/>
        <end position="987"/>
    </location>
</feature>
<feature type="transmembrane region" description="Helical" evidence="9">
    <location>
        <begin position="12"/>
        <end position="33"/>
    </location>
</feature>
<dbReference type="Gene3D" id="3.30.2090.10">
    <property type="entry name" value="Multidrug efflux transporter AcrB TolC docking domain, DN and DC subdomains"/>
    <property type="match status" value="2"/>
</dbReference>
<dbReference type="InterPro" id="IPR027463">
    <property type="entry name" value="AcrB_DN_DC_subdom"/>
</dbReference>
<evidence type="ECO:0000256" key="8">
    <source>
        <dbReference type="ARBA" id="ARBA00023136"/>
    </source>
</evidence>
<keyword evidence="3 9" id="KW-0813">Transport</keyword>
<keyword evidence="13" id="KW-1185">Reference proteome</keyword>
<dbReference type="Gene3D" id="3.30.70.1320">
    <property type="entry name" value="Multidrug efflux transporter AcrB pore domain like"/>
    <property type="match status" value="1"/>
</dbReference>
<feature type="transmembrane region" description="Helical" evidence="9">
    <location>
        <begin position="475"/>
        <end position="502"/>
    </location>
</feature>
<dbReference type="Pfam" id="PF00873">
    <property type="entry name" value="ACR_tran"/>
    <property type="match status" value="1"/>
</dbReference>
<evidence type="ECO:0000256" key="7">
    <source>
        <dbReference type="ARBA" id="ARBA00022989"/>
    </source>
</evidence>
<keyword evidence="5 9" id="KW-0997">Cell inner membrane</keyword>
<dbReference type="InterPro" id="IPR004764">
    <property type="entry name" value="MdtF-like"/>
</dbReference>
<name>A0A547Q5G8_9RHOB</name>
<feature type="transmembrane region" description="Helical" evidence="9">
    <location>
        <begin position="999"/>
        <end position="1025"/>
    </location>
</feature>
<keyword evidence="8 9" id="KW-0472">Membrane</keyword>
<gene>
    <name evidence="12" type="ORF">FEV53_07750</name>
</gene>
<reference evidence="12 13" key="1">
    <citation type="submission" date="2019-06" db="EMBL/GenBank/DDBJ databases">
        <title>Paenimaribius caenipelagi gen. nov., sp. nov., isolated from a tidal flat.</title>
        <authorList>
            <person name="Yoon J.-H."/>
        </authorList>
    </citation>
    <scope>NUCLEOTIDE SEQUENCE [LARGE SCALE GENOMIC DNA]</scope>
    <source>
        <strain evidence="12 13">JBTF-M29</strain>
    </source>
</reference>
<organism evidence="12 13">
    <name type="scientific">Palleronia caenipelagi</name>
    <dbReference type="NCBI Taxonomy" id="2489174"/>
    <lineage>
        <taxon>Bacteria</taxon>
        <taxon>Pseudomonadati</taxon>
        <taxon>Pseudomonadota</taxon>
        <taxon>Alphaproteobacteria</taxon>
        <taxon>Rhodobacterales</taxon>
        <taxon>Roseobacteraceae</taxon>
        <taxon>Palleronia</taxon>
    </lineage>
</organism>
<protein>
    <recommendedName>
        <fullName evidence="9">Efflux pump membrane transporter</fullName>
    </recommendedName>
</protein>
<accession>A0A547Q5G8</accession>
<feature type="transmembrane region" description="Helical" evidence="9">
    <location>
        <begin position="369"/>
        <end position="389"/>
    </location>
</feature>
<dbReference type="PANTHER" id="PTHR32063">
    <property type="match status" value="1"/>
</dbReference>
<keyword evidence="7 9" id="KW-1133">Transmembrane helix</keyword>
<evidence type="ECO:0000256" key="5">
    <source>
        <dbReference type="ARBA" id="ARBA00022519"/>
    </source>
</evidence>
<dbReference type="InterPro" id="IPR001036">
    <property type="entry name" value="Acrflvin-R"/>
</dbReference>
<dbReference type="SUPFAM" id="SSF82693">
    <property type="entry name" value="Multidrug efflux transporter AcrB pore domain, PN1, PN2, PC1 and PC2 subdomains"/>
    <property type="match status" value="4"/>
</dbReference>
<evidence type="ECO:0000313" key="12">
    <source>
        <dbReference type="EMBL" id="TRD21632.1"/>
    </source>
</evidence>
<evidence type="ECO:0000256" key="6">
    <source>
        <dbReference type="ARBA" id="ARBA00022692"/>
    </source>
</evidence>
<dbReference type="FunFam" id="1.20.1640.10:FF:000001">
    <property type="entry name" value="Efflux pump membrane transporter"/>
    <property type="match status" value="1"/>
</dbReference>
<dbReference type="GO" id="GO:0005886">
    <property type="term" value="C:plasma membrane"/>
    <property type="evidence" value="ECO:0007669"/>
    <property type="project" value="UniProtKB-SubCell"/>
</dbReference>
<dbReference type="OrthoDB" id="9807350at2"/>
<comment type="caution">
    <text evidence="12">The sequence shown here is derived from an EMBL/GenBank/DDBJ whole genome shotgun (WGS) entry which is preliminary data.</text>
</comment>
<dbReference type="Gene3D" id="3.30.70.1430">
    <property type="entry name" value="Multidrug efflux transporter AcrB pore domain"/>
    <property type="match status" value="2"/>
</dbReference>
<proteinExistence type="inferred from homology"/>
<comment type="subcellular location">
    <subcellularLocation>
        <location evidence="1 9">Cell inner membrane</location>
        <topology evidence="1 9">Multi-pass membrane protein</topology>
    </subcellularLocation>
</comment>
<evidence type="ECO:0000256" key="9">
    <source>
        <dbReference type="RuleBase" id="RU364070"/>
    </source>
</evidence>
<dbReference type="FunFam" id="3.30.70.1430:FF:000001">
    <property type="entry name" value="Efflux pump membrane transporter"/>
    <property type="match status" value="1"/>
</dbReference>
<feature type="transmembrane region" description="Helical" evidence="9">
    <location>
        <begin position="865"/>
        <end position="885"/>
    </location>
</feature>
<feature type="compositionally biased region" description="Basic and acidic residues" evidence="10">
    <location>
        <begin position="1046"/>
        <end position="1061"/>
    </location>
</feature>
<feature type="transmembrane region" description="Helical" evidence="9">
    <location>
        <begin position="922"/>
        <end position="946"/>
    </location>
</feature>
<keyword evidence="4" id="KW-1003">Cell membrane</keyword>
<dbReference type="Proteomes" id="UP000318590">
    <property type="component" value="Unassembled WGS sequence"/>
</dbReference>
<dbReference type="Gene3D" id="3.30.70.1440">
    <property type="entry name" value="Multidrug efflux transporter AcrB pore domain"/>
    <property type="match status" value="1"/>
</dbReference>
<dbReference type="PROSITE" id="PS50156">
    <property type="entry name" value="SSD"/>
    <property type="match status" value="1"/>
</dbReference>
<dbReference type="EMBL" id="VFSV01000010">
    <property type="protein sequence ID" value="TRD21632.1"/>
    <property type="molecule type" value="Genomic_DNA"/>
</dbReference>
<dbReference type="PRINTS" id="PR00702">
    <property type="entry name" value="ACRIFLAVINRP"/>
</dbReference>
<dbReference type="SUPFAM" id="SSF82866">
    <property type="entry name" value="Multidrug efflux transporter AcrB transmembrane domain"/>
    <property type="match status" value="2"/>
</dbReference>
<dbReference type="GO" id="GO:0042910">
    <property type="term" value="F:xenobiotic transmembrane transporter activity"/>
    <property type="evidence" value="ECO:0007669"/>
    <property type="project" value="TreeGrafter"/>
</dbReference>
<feature type="transmembrane region" description="Helical" evidence="9">
    <location>
        <begin position="536"/>
        <end position="558"/>
    </location>
</feature>
<dbReference type="GO" id="GO:0015562">
    <property type="term" value="F:efflux transmembrane transporter activity"/>
    <property type="evidence" value="ECO:0007669"/>
    <property type="project" value="InterPro"/>
</dbReference>
<feature type="transmembrane region" description="Helical" evidence="9">
    <location>
        <begin position="897"/>
        <end position="916"/>
    </location>
</feature>
<dbReference type="Gene3D" id="1.20.1640.10">
    <property type="entry name" value="Multidrug efflux transporter AcrB transmembrane domain"/>
    <property type="match status" value="2"/>
</dbReference>
<feature type="transmembrane region" description="Helical" evidence="9">
    <location>
        <begin position="395"/>
        <end position="416"/>
    </location>
</feature>
<evidence type="ECO:0000259" key="11">
    <source>
        <dbReference type="PROSITE" id="PS50156"/>
    </source>
</evidence>
<dbReference type="PANTHER" id="PTHR32063:SF76">
    <property type="entry name" value="EFFLUX PUMP MEMBRANE TRANSPORTER"/>
    <property type="match status" value="1"/>
</dbReference>
<dbReference type="InterPro" id="IPR000731">
    <property type="entry name" value="SSD"/>
</dbReference>
<feature type="transmembrane region" description="Helical" evidence="9">
    <location>
        <begin position="443"/>
        <end position="463"/>
    </location>
</feature>
<dbReference type="SUPFAM" id="SSF82714">
    <property type="entry name" value="Multidrug efflux transporter AcrB TolC docking domain, DN and DC subdomains"/>
    <property type="match status" value="2"/>
</dbReference>
<feature type="transmembrane region" description="Helical" evidence="9">
    <location>
        <begin position="343"/>
        <end position="362"/>
    </location>
</feature>
<dbReference type="RefSeq" id="WP_142834242.1">
    <property type="nucleotide sequence ID" value="NZ_VFSV01000010.1"/>
</dbReference>
<dbReference type="GO" id="GO:0009636">
    <property type="term" value="P:response to toxic substance"/>
    <property type="evidence" value="ECO:0007669"/>
    <property type="project" value="UniProtKB-ARBA"/>
</dbReference>
<feature type="domain" description="SSD" evidence="11">
    <location>
        <begin position="372"/>
        <end position="500"/>
    </location>
</feature>
<evidence type="ECO:0000256" key="4">
    <source>
        <dbReference type="ARBA" id="ARBA00022475"/>
    </source>
</evidence>
<comment type="similarity">
    <text evidence="2 9">Belongs to the resistance-nodulation-cell division (RND) (TC 2.A.6) family.</text>
</comment>
<evidence type="ECO:0000256" key="3">
    <source>
        <dbReference type="ARBA" id="ARBA00022448"/>
    </source>
</evidence>
<sequence>MISTTFIHRPRLAMAVSLVLVVAGIIAILVLPVTQYPEISPPTVTVNAAYPGADSEVLADTVAAPLEREINGVEGMIYMSSTSSNQGIYSLSVTFEIGTDPDIAQVNVNNRVQRAMPRLPDAVKQQGVSVKSQSPNFLLAIAFPIDEDSGLSLAEAGAYLSSNVTTAIQRVNGVGNAEILGPSDYSMRIWLDPERLSQYDLSASDVSAAIQRSNLAAALGGIGEEPAPQGQAFSYTVTGLGRLSEAAQFEDIVIRSGANGGLIRISDVARVELGSQTYSIDSYLGDGISLTIQVNQSPGANAIATVEEIRAQLADLEGSFPEGLTYKVVYDTTDYVKETITEINYTLILTGLIIIFIVYVFLQNVRSTFIPVLAIPVSLIGTFALILPLGFTLNVITLLAIILAIGLVVDDAILVVENVERLMEEEDEDMSIKELTEKAMSEITGPIISTTLVLLAVFLPTAFLPGISGQLYRQFGLTLSISVVLSSIVALTLAPALCGVILKREKKDKEPALPFRIFNKVLDTARDGYAKIVGFLVVRGLLALGILAAAIFGLVTIYSSLPSELVPAEDQGAFFVDVALPDGASQQRTNEAMATISDIIEDMEGVEDVVTVAGFSILGGSRTNVGLAIVSMEPWGERPNMFPIVGELNQKFRGLPGVQATAFPPPALPGVGAVGGFSLELLAFGGQSPDELSQVTRSFLGEINQLESVGGASTTFSADVPRIYVNIERDKASLLGLTPADVYAAIGQSFGSSYVNQFVYEGRVYQVRMQSDPQFRASPEDILGLYAKNAAGQNVAMRDVVTLETRFGPYIVPRFNLFTTASITGSPAPGYASGQSISAIEKVAEEVLPEGYKLSYSGLTYQQKAAGNVTIIAFGLAFIFAFLFLVGQFESWLQPLAIMLSVMIAGAGAAIGLKIGGFSASVYAQIGMVMLIGLAAKNAILIVEFAKELHEDGMSITEAAITGARMRFRAVLMTALAFVFGMIPLVLASGAGSGMRNQIGAASLGGMIAATSVGIMVIPAIYAVLERLGERKKGILWGNEPEYDEEQKKASEESRKAEASA</sequence>
<dbReference type="NCBIfam" id="TIGR00915">
    <property type="entry name" value="2A0602"/>
    <property type="match status" value="1"/>
</dbReference>
<evidence type="ECO:0000256" key="10">
    <source>
        <dbReference type="SAM" id="MobiDB-lite"/>
    </source>
</evidence>
<feature type="region of interest" description="Disordered" evidence="10">
    <location>
        <begin position="1039"/>
        <end position="1061"/>
    </location>
</feature>
<evidence type="ECO:0000313" key="13">
    <source>
        <dbReference type="Proteomes" id="UP000318590"/>
    </source>
</evidence>
<dbReference type="AlphaFoldDB" id="A0A547Q5G8"/>